<evidence type="ECO:0000313" key="1">
    <source>
        <dbReference type="EMBL" id="RKR91447.1"/>
    </source>
</evidence>
<comment type="caution">
    <text evidence="1">The sequence shown here is derived from an EMBL/GenBank/DDBJ whole genome shotgun (WGS) entry which is preliminary data.</text>
</comment>
<evidence type="ECO:0000313" key="2">
    <source>
        <dbReference type="Proteomes" id="UP000277671"/>
    </source>
</evidence>
<reference evidence="1 2" key="1">
    <citation type="submission" date="2018-10" db="EMBL/GenBank/DDBJ databases">
        <title>Sequencing the genomes of 1000 actinobacteria strains.</title>
        <authorList>
            <person name="Klenk H.-P."/>
        </authorList>
    </citation>
    <scope>NUCLEOTIDE SEQUENCE [LARGE SCALE GENOMIC DNA]</scope>
    <source>
        <strain evidence="1 2">DSM 45175</strain>
    </source>
</reference>
<dbReference type="AlphaFoldDB" id="A0A495JR44"/>
<organism evidence="1 2">
    <name type="scientific">Micromonospora pisi</name>
    <dbReference type="NCBI Taxonomy" id="589240"/>
    <lineage>
        <taxon>Bacteria</taxon>
        <taxon>Bacillati</taxon>
        <taxon>Actinomycetota</taxon>
        <taxon>Actinomycetes</taxon>
        <taxon>Micromonosporales</taxon>
        <taxon>Micromonosporaceae</taxon>
        <taxon>Micromonospora</taxon>
    </lineage>
</organism>
<sequence>MAPSATPATPATITTMATATEIEERLAADEWLLPGEVATLLGVDRSTVVRMLNAEPPEMRFRYRPGRGRYRECHPDDVREQLALRRRVHGEPT</sequence>
<dbReference type="EMBL" id="RBKT01000001">
    <property type="protein sequence ID" value="RKR91447.1"/>
    <property type="molecule type" value="Genomic_DNA"/>
</dbReference>
<accession>A0A495JR44</accession>
<protein>
    <recommendedName>
        <fullName evidence="3">Excisionase family DNA binding protein</fullName>
    </recommendedName>
</protein>
<name>A0A495JR44_9ACTN</name>
<proteinExistence type="predicted"/>
<dbReference type="Proteomes" id="UP000277671">
    <property type="component" value="Unassembled WGS sequence"/>
</dbReference>
<keyword evidence="2" id="KW-1185">Reference proteome</keyword>
<evidence type="ECO:0008006" key="3">
    <source>
        <dbReference type="Google" id="ProtNLM"/>
    </source>
</evidence>
<gene>
    <name evidence="1" type="ORF">BDK92_5843</name>
</gene>